<evidence type="ECO:0000259" key="7">
    <source>
        <dbReference type="PROSITE" id="PS50863"/>
    </source>
</evidence>
<dbReference type="Pfam" id="PF02362">
    <property type="entry name" value="B3"/>
    <property type="match status" value="2"/>
</dbReference>
<dbReference type="GO" id="GO:0005634">
    <property type="term" value="C:nucleus"/>
    <property type="evidence" value="ECO:0007669"/>
    <property type="project" value="UniProtKB-SubCell"/>
</dbReference>
<evidence type="ECO:0000313" key="8">
    <source>
        <dbReference type="EMBL" id="EOA16551.1"/>
    </source>
</evidence>
<evidence type="ECO:0000256" key="5">
    <source>
        <dbReference type="ARBA" id="ARBA00023242"/>
    </source>
</evidence>
<proteinExistence type="predicted"/>
<dbReference type="GO" id="GO:0003677">
    <property type="term" value="F:DNA binding"/>
    <property type="evidence" value="ECO:0007669"/>
    <property type="project" value="UniProtKB-KW"/>
</dbReference>
<dbReference type="KEGG" id="crb:17880993"/>
<feature type="domain" description="TF-B3" evidence="7">
    <location>
        <begin position="8"/>
        <end position="98"/>
    </location>
</feature>
<name>R0F567_9BRAS</name>
<keyword evidence="5" id="KW-0539">Nucleus</keyword>
<protein>
    <recommendedName>
        <fullName evidence="7">TF-B3 domain-containing protein</fullName>
    </recommendedName>
</protein>
<dbReference type="SUPFAM" id="SSF101936">
    <property type="entry name" value="DNA-binding pseudobarrel domain"/>
    <property type="match status" value="3"/>
</dbReference>
<dbReference type="PANTHER" id="PTHR31674:SF20">
    <property type="entry name" value="B3 DOMAIN-CONTAINING PROTEIN REM2-RELATED"/>
    <property type="match status" value="1"/>
</dbReference>
<keyword evidence="2" id="KW-0805">Transcription regulation</keyword>
<dbReference type="OrthoDB" id="1047351at2759"/>
<dbReference type="AlphaFoldDB" id="R0F567"/>
<keyword evidence="3" id="KW-0238">DNA-binding</keyword>
<feature type="region of interest" description="Disordered" evidence="6">
    <location>
        <begin position="109"/>
        <end position="130"/>
    </location>
</feature>
<dbReference type="InterPro" id="IPR039218">
    <property type="entry name" value="REM_fam"/>
</dbReference>
<dbReference type="InterPro" id="IPR015300">
    <property type="entry name" value="DNA-bd_pseudobarrel_sf"/>
</dbReference>
<dbReference type="EMBL" id="KB870811">
    <property type="protein sequence ID" value="EOA16551.1"/>
    <property type="molecule type" value="Genomic_DNA"/>
</dbReference>
<dbReference type="STRING" id="81985.R0F567"/>
<dbReference type="InterPro" id="IPR003340">
    <property type="entry name" value="B3_DNA-bd"/>
</dbReference>
<dbReference type="PROSITE" id="PS50863">
    <property type="entry name" value="B3"/>
    <property type="match status" value="3"/>
</dbReference>
<keyword evidence="4" id="KW-0804">Transcription</keyword>
<organism evidence="8 9">
    <name type="scientific">Capsella rubella</name>
    <dbReference type="NCBI Taxonomy" id="81985"/>
    <lineage>
        <taxon>Eukaryota</taxon>
        <taxon>Viridiplantae</taxon>
        <taxon>Streptophyta</taxon>
        <taxon>Embryophyta</taxon>
        <taxon>Tracheophyta</taxon>
        <taxon>Spermatophyta</taxon>
        <taxon>Magnoliopsida</taxon>
        <taxon>eudicotyledons</taxon>
        <taxon>Gunneridae</taxon>
        <taxon>Pentapetalae</taxon>
        <taxon>rosids</taxon>
        <taxon>malvids</taxon>
        <taxon>Brassicales</taxon>
        <taxon>Brassicaceae</taxon>
        <taxon>Camelineae</taxon>
        <taxon>Capsella</taxon>
    </lineage>
</organism>
<feature type="region of interest" description="Disordered" evidence="6">
    <location>
        <begin position="395"/>
        <end position="415"/>
    </location>
</feature>
<feature type="domain" description="TF-B3" evidence="7">
    <location>
        <begin position="274"/>
        <end position="370"/>
    </location>
</feature>
<evidence type="ECO:0000256" key="2">
    <source>
        <dbReference type="ARBA" id="ARBA00023015"/>
    </source>
</evidence>
<evidence type="ECO:0000256" key="6">
    <source>
        <dbReference type="SAM" id="MobiDB-lite"/>
    </source>
</evidence>
<gene>
    <name evidence="8" type="ORF">CARUB_v10004710mg</name>
</gene>
<accession>R0F567</accession>
<evidence type="ECO:0000313" key="9">
    <source>
        <dbReference type="Proteomes" id="UP000029121"/>
    </source>
</evidence>
<dbReference type="SMART" id="SM01019">
    <property type="entry name" value="B3"/>
    <property type="match status" value="3"/>
</dbReference>
<dbReference type="PANTHER" id="PTHR31674">
    <property type="entry name" value="B3 DOMAIN-CONTAINING PROTEIN REM-LIKE 3-RELATED"/>
    <property type="match status" value="1"/>
</dbReference>
<comment type="subcellular location">
    <subcellularLocation>
        <location evidence="1">Nucleus</location>
    </subcellularLocation>
</comment>
<evidence type="ECO:0000256" key="4">
    <source>
        <dbReference type="ARBA" id="ARBA00023163"/>
    </source>
</evidence>
<dbReference type="Proteomes" id="UP000029121">
    <property type="component" value="Unassembled WGS sequence"/>
</dbReference>
<keyword evidence="9" id="KW-1185">Reference proteome</keyword>
<evidence type="ECO:0000256" key="1">
    <source>
        <dbReference type="ARBA" id="ARBA00004123"/>
    </source>
</evidence>
<dbReference type="Gene3D" id="2.40.330.10">
    <property type="entry name" value="DNA-binding pseudobarrel domain"/>
    <property type="match status" value="3"/>
</dbReference>
<dbReference type="CDD" id="cd10017">
    <property type="entry name" value="B3_DNA"/>
    <property type="match status" value="3"/>
</dbReference>
<reference evidence="9" key="1">
    <citation type="journal article" date="2013" name="Nat. Genet.">
        <title>The Capsella rubella genome and the genomic consequences of rapid mating system evolution.</title>
        <authorList>
            <person name="Slotte T."/>
            <person name="Hazzouri K.M."/>
            <person name="Agren J.A."/>
            <person name="Koenig D."/>
            <person name="Maumus F."/>
            <person name="Guo Y.L."/>
            <person name="Steige K."/>
            <person name="Platts A.E."/>
            <person name="Escobar J.S."/>
            <person name="Newman L.K."/>
            <person name="Wang W."/>
            <person name="Mandakova T."/>
            <person name="Vello E."/>
            <person name="Smith L.M."/>
            <person name="Henz S.R."/>
            <person name="Steffen J."/>
            <person name="Takuno S."/>
            <person name="Brandvain Y."/>
            <person name="Coop G."/>
            <person name="Andolfatto P."/>
            <person name="Hu T.T."/>
            <person name="Blanchette M."/>
            <person name="Clark R.M."/>
            <person name="Quesneville H."/>
            <person name="Nordborg M."/>
            <person name="Gaut B.S."/>
            <person name="Lysak M.A."/>
            <person name="Jenkins J."/>
            <person name="Grimwood J."/>
            <person name="Chapman J."/>
            <person name="Prochnik S."/>
            <person name="Shu S."/>
            <person name="Rokhsar D."/>
            <person name="Schmutz J."/>
            <person name="Weigel D."/>
            <person name="Wright S.I."/>
        </authorList>
    </citation>
    <scope>NUCLEOTIDE SEQUENCE [LARGE SCALE GENOMIC DNA]</scope>
    <source>
        <strain evidence="9">cv. Monte Gargano</strain>
    </source>
</reference>
<sequence>MAVPLSSSQPSFVISLAGHNSNPIIPQVFSTAYLKDLNDLGKLKLTSDASDTTWDVKLNGRRFAGGWDDFSAAHCLRDDDVLLFRHDGEMVFHVTPSGRCFSQLQCKSCSSGDDETGDDESVSKNISRKKESRIKAESSSSEIFCLIGVTPSNLRLNRVNFSKHLSRSNGLSKRWCGIDLMNLSGESWALGLQHDNFNGQDYISGGWTSFCHANELKPGSFYRFKLVLNRTRPLLRLCSYIIPERNRSGANGKANVSEKYSREGGSASTKQNKFLTVTFKHYMLQSGQLRLPRSFARENGIKQAEEIILVDKNGVKWPSYVASPKQREEFYMAHGWTSFCAANKLKTGETFTLEFVRGEGTTPMLKFCFMAKAKQEEAPEETGAPYQKRARVSVEVGHSRRTQAPNKSSDDPKILQRKQPLQHCSFSGEAKNVKQSIVNILTGIKRFRSELEIKEQSLKASLLEIDALGEKVLKINKILK</sequence>
<feature type="domain" description="TF-B3" evidence="7">
    <location>
        <begin position="144"/>
        <end position="241"/>
    </location>
</feature>
<evidence type="ECO:0000256" key="3">
    <source>
        <dbReference type="ARBA" id="ARBA00023125"/>
    </source>
</evidence>